<evidence type="ECO:0000313" key="3">
    <source>
        <dbReference type="EMBL" id="CAJ0575228.1"/>
    </source>
</evidence>
<evidence type="ECO:0000256" key="1">
    <source>
        <dbReference type="SAM" id="MobiDB-lite"/>
    </source>
</evidence>
<comment type="caution">
    <text evidence="3">The sequence shown here is derived from an EMBL/GenBank/DDBJ whole genome shotgun (WGS) entry which is preliminary data.</text>
</comment>
<dbReference type="PANTHER" id="PTHR31176">
    <property type="entry name" value="MFS DOMAIN-CONTAINING PROTEIN-RELATED"/>
    <property type="match status" value="1"/>
</dbReference>
<reference evidence="3" key="1">
    <citation type="submission" date="2023-06" db="EMBL/GenBank/DDBJ databases">
        <authorList>
            <person name="Delattre M."/>
        </authorList>
    </citation>
    <scope>NUCLEOTIDE SEQUENCE</scope>
    <source>
        <strain evidence="3">AF72</strain>
    </source>
</reference>
<name>A0AA36CVG3_9BILA</name>
<keyword evidence="2" id="KW-1133">Transmembrane helix</keyword>
<feature type="transmembrane region" description="Helical" evidence="2">
    <location>
        <begin position="280"/>
        <end position="300"/>
    </location>
</feature>
<feature type="region of interest" description="Disordered" evidence="1">
    <location>
        <begin position="1"/>
        <end position="30"/>
    </location>
</feature>
<dbReference type="EMBL" id="CATQJA010002637">
    <property type="protein sequence ID" value="CAJ0575228.1"/>
    <property type="molecule type" value="Genomic_DNA"/>
</dbReference>
<dbReference type="InterPro" id="IPR008574">
    <property type="entry name" value="Nematodes_ZYG-11_interact"/>
</dbReference>
<feature type="non-terminal residue" evidence="3">
    <location>
        <position position="315"/>
    </location>
</feature>
<evidence type="ECO:0000313" key="4">
    <source>
        <dbReference type="Proteomes" id="UP001177023"/>
    </source>
</evidence>
<protein>
    <submittedName>
        <fullName evidence="3">Uncharacterized protein</fullName>
    </submittedName>
</protein>
<keyword evidence="2" id="KW-0472">Membrane</keyword>
<organism evidence="3 4">
    <name type="scientific">Mesorhabditis spiculigera</name>
    <dbReference type="NCBI Taxonomy" id="96644"/>
    <lineage>
        <taxon>Eukaryota</taxon>
        <taxon>Metazoa</taxon>
        <taxon>Ecdysozoa</taxon>
        <taxon>Nematoda</taxon>
        <taxon>Chromadorea</taxon>
        <taxon>Rhabditida</taxon>
        <taxon>Rhabditina</taxon>
        <taxon>Rhabditomorpha</taxon>
        <taxon>Rhabditoidea</taxon>
        <taxon>Rhabditidae</taxon>
        <taxon>Mesorhabditinae</taxon>
        <taxon>Mesorhabditis</taxon>
    </lineage>
</organism>
<dbReference type="AlphaFoldDB" id="A0AA36CVG3"/>
<keyword evidence="4" id="KW-1185">Reference proteome</keyword>
<evidence type="ECO:0000256" key="2">
    <source>
        <dbReference type="SAM" id="Phobius"/>
    </source>
</evidence>
<dbReference type="PANTHER" id="PTHR31176:SF1">
    <property type="entry name" value="MFS DOMAIN-CONTAINING PROTEIN-RELATED"/>
    <property type="match status" value="1"/>
</dbReference>
<feature type="transmembrane region" description="Helical" evidence="2">
    <location>
        <begin position="138"/>
        <end position="155"/>
    </location>
</feature>
<feature type="transmembrane region" description="Helical" evidence="2">
    <location>
        <begin position="222"/>
        <end position="242"/>
    </location>
</feature>
<dbReference type="Pfam" id="PF05884">
    <property type="entry name" value="ZYG-11_interact"/>
    <property type="match status" value="1"/>
</dbReference>
<keyword evidence="2" id="KW-0812">Transmembrane</keyword>
<feature type="transmembrane region" description="Helical" evidence="2">
    <location>
        <begin position="104"/>
        <end position="126"/>
    </location>
</feature>
<sequence>MARIANYEPLSDGPQPPPAPKGSNRELPAPINFPPTLASLATKYRNEFEETIEGLRDRAGKLQDQAPKLLAKAQAKFDPIRDDALRTIQAQGDVTAPQGPIFAALYWASILATAAGLASIIAPLLLGGVVRAILGREGAFLISTIVLPAYAFWDVKQAIADGQSDKAIRFRLLGVALVEGALIGCVLQNSFLAGAPSFSFYLSVVANVYPMVVEKFGRNRQMLIGASVGAGAGALAIVGILWGSFCPPYILITALYASITAAVLQFLYRDVTNNTAPTYVHQLSLLLGLMASDVLIYLVLGMDSEAYARYRQKAR</sequence>
<feature type="transmembrane region" description="Helical" evidence="2">
    <location>
        <begin position="176"/>
        <end position="202"/>
    </location>
</feature>
<accession>A0AA36CVG3</accession>
<dbReference type="Proteomes" id="UP001177023">
    <property type="component" value="Unassembled WGS sequence"/>
</dbReference>
<feature type="transmembrane region" description="Helical" evidence="2">
    <location>
        <begin position="249"/>
        <end position="268"/>
    </location>
</feature>
<gene>
    <name evidence="3" type="ORF">MSPICULIGERA_LOCUS13543</name>
</gene>
<proteinExistence type="predicted"/>